<proteinExistence type="predicted"/>
<dbReference type="InterPro" id="IPR006311">
    <property type="entry name" value="TAT_signal"/>
</dbReference>
<evidence type="ECO:0000313" key="5">
    <source>
        <dbReference type="Proteomes" id="UP001596037"/>
    </source>
</evidence>
<evidence type="ECO:0000256" key="2">
    <source>
        <dbReference type="SAM" id="SignalP"/>
    </source>
</evidence>
<reference evidence="5" key="1">
    <citation type="journal article" date="2019" name="Int. J. Syst. Evol. Microbiol.">
        <title>The Global Catalogue of Microorganisms (GCM) 10K type strain sequencing project: providing services to taxonomists for standard genome sequencing and annotation.</title>
        <authorList>
            <consortium name="The Broad Institute Genomics Platform"/>
            <consortium name="The Broad Institute Genome Sequencing Center for Infectious Disease"/>
            <person name="Wu L."/>
            <person name="Ma J."/>
        </authorList>
    </citation>
    <scope>NUCLEOTIDE SEQUENCE [LARGE SCALE GENOMIC DNA]</scope>
    <source>
        <strain evidence="5">CCUG 57401</strain>
    </source>
</reference>
<sequence>MSMFPAADLPRRRTLAALLGGAALLAACAIAPSTVAPAAARAALAPTGTLRVAVYPGSPTSLVEPAPPAAMRGVSVDLGRSLAARLGVPAQVVVYPRLAEALAAVQRGDADFTITNATEQRAKLVDFAPTLVDLELGVLVHSSSRVTAADKMDEPGVTIGVSQGSSSERVLGGRFRQAKLRSFPTLDAARAALRLGEIDGFATNKAILFEQAQRLPGSRVLDGRWGSEHLAPAVPKGRDAGMPFLRAFADDVRRNGELVRASERAGLRGTAAPAQ</sequence>
<gene>
    <name evidence="4" type="ORF">ACFPOE_05090</name>
</gene>
<dbReference type="RefSeq" id="WP_376848935.1">
    <property type="nucleotide sequence ID" value="NZ_JBHSMF010000003.1"/>
</dbReference>
<accession>A0ABW0NBF8</accession>
<dbReference type="Proteomes" id="UP001596037">
    <property type="component" value="Unassembled WGS sequence"/>
</dbReference>
<evidence type="ECO:0000256" key="1">
    <source>
        <dbReference type="ARBA" id="ARBA00022729"/>
    </source>
</evidence>
<dbReference type="EMBL" id="JBHSMF010000003">
    <property type="protein sequence ID" value="MFC5496903.1"/>
    <property type="molecule type" value="Genomic_DNA"/>
</dbReference>
<feature type="chain" id="PRO_5047500803" evidence="2">
    <location>
        <begin position="39"/>
        <end position="275"/>
    </location>
</feature>
<feature type="signal peptide" evidence="2">
    <location>
        <begin position="1"/>
        <end position="38"/>
    </location>
</feature>
<keyword evidence="1 2" id="KW-0732">Signal</keyword>
<dbReference type="PROSITE" id="PS51318">
    <property type="entry name" value="TAT"/>
    <property type="match status" value="1"/>
</dbReference>
<protein>
    <submittedName>
        <fullName evidence="4">Transporter substrate-binding domain-containing protein</fullName>
    </submittedName>
</protein>
<evidence type="ECO:0000259" key="3">
    <source>
        <dbReference type="SMART" id="SM00062"/>
    </source>
</evidence>
<organism evidence="4 5">
    <name type="scientific">Caenimonas terrae</name>
    <dbReference type="NCBI Taxonomy" id="696074"/>
    <lineage>
        <taxon>Bacteria</taxon>
        <taxon>Pseudomonadati</taxon>
        <taxon>Pseudomonadota</taxon>
        <taxon>Betaproteobacteria</taxon>
        <taxon>Burkholderiales</taxon>
        <taxon>Comamonadaceae</taxon>
        <taxon>Caenimonas</taxon>
    </lineage>
</organism>
<dbReference type="Gene3D" id="3.40.190.10">
    <property type="entry name" value="Periplasmic binding protein-like II"/>
    <property type="match status" value="2"/>
</dbReference>
<dbReference type="PANTHER" id="PTHR35936">
    <property type="entry name" value="MEMBRANE-BOUND LYTIC MUREIN TRANSGLYCOSYLASE F"/>
    <property type="match status" value="1"/>
</dbReference>
<keyword evidence="5" id="KW-1185">Reference proteome</keyword>
<comment type="caution">
    <text evidence="4">The sequence shown here is derived from an EMBL/GenBank/DDBJ whole genome shotgun (WGS) entry which is preliminary data.</text>
</comment>
<dbReference type="SUPFAM" id="SSF53850">
    <property type="entry name" value="Periplasmic binding protein-like II"/>
    <property type="match status" value="1"/>
</dbReference>
<evidence type="ECO:0000313" key="4">
    <source>
        <dbReference type="EMBL" id="MFC5496903.1"/>
    </source>
</evidence>
<dbReference type="PANTHER" id="PTHR35936:SF17">
    <property type="entry name" value="ARGININE-BINDING EXTRACELLULAR PROTEIN ARTP"/>
    <property type="match status" value="1"/>
</dbReference>
<dbReference type="Pfam" id="PF00497">
    <property type="entry name" value="SBP_bac_3"/>
    <property type="match status" value="1"/>
</dbReference>
<feature type="domain" description="Solute-binding protein family 3/N-terminal" evidence="3">
    <location>
        <begin position="49"/>
        <end position="269"/>
    </location>
</feature>
<name>A0ABW0NBF8_9BURK</name>
<dbReference type="SMART" id="SM00062">
    <property type="entry name" value="PBPb"/>
    <property type="match status" value="1"/>
</dbReference>
<dbReference type="InterPro" id="IPR001638">
    <property type="entry name" value="Solute-binding_3/MltF_N"/>
</dbReference>